<dbReference type="PANTHER" id="PTHR48258:SF9">
    <property type="entry name" value="OS01G0348150 PROTEIN"/>
    <property type="match status" value="1"/>
</dbReference>
<dbReference type="OrthoDB" id="1087172at2759"/>
<dbReference type="InterPro" id="IPR004242">
    <property type="entry name" value="Transposase_21"/>
</dbReference>
<accession>A0A5N6PY32</accession>
<feature type="domain" description="DUF4216" evidence="1">
    <location>
        <begin position="953"/>
        <end position="1020"/>
    </location>
</feature>
<name>A0A5N6PY32_9ASTR</name>
<evidence type="ECO:0008006" key="6">
    <source>
        <dbReference type="Google" id="ProtNLM"/>
    </source>
</evidence>
<dbReference type="Proteomes" id="UP000326396">
    <property type="component" value="Linkage Group LG10"/>
</dbReference>
<evidence type="ECO:0000313" key="4">
    <source>
        <dbReference type="EMBL" id="KAD7117806.1"/>
    </source>
</evidence>
<feature type="domain" description="DUF4218" evidence="2">
    <location>
        <begin position="684"/>
        <end position="788"/>
    </location>
</feature>
<sequence length="1164" mass="133614">MDRINWMYHTARTSLAFTEGVQIFLKAAEVNRRNKGNGRICCPCIICKNFKRFDDIKEIEFHLMKHGFMPRYTCWSMHGESLSNRSISSINSQSDDININDSNFVDDDDNSVDLNDNLSDLLHDIETNIGDDDQRKLHDLFDDAEKPLYPGCENFSKLNAVLKLFNLKSNYGWSDKSFTDLLVILHDMLPDGNELPISTYQAKKLMCPMGLEVERIHACSNDCMLYRKEFEKEHKCVICGASRYKRKKETDDMDDDVTKNGPPNKILWYFPIIPRLKRLFSNENEAKLLRWHKDCRVNDGKLRHVADSPQWRNIDHKYPNFGEEIRNIRFGLSSDGINPFGNMSSRHSTWPVLLCIYNLPPWLCMKRKYIMMTLLIQGPKQPGNDIDVYLAPLIDDLKTLWDSGVVVYDAYKKENFTLRAMIFCTISDFPAYGNLSGYSTKGKKACPVCEDETNSIWLKNCKKTVYMGHRRFLPTSHVYRKKKDEFDGNTEHRTMRKRFDAFSRVENLNIVLGKRTRAQKDVIWKKKSIFWDLPYWKHLDVRHCLDVMHIEKNVCDSLLGLLLNIPGKTKDGINVRKDMIDMGIRKELGPVETANRIYLPPACYTLSKEEKMKFCKCLHDIKVPSNYSANIKRLVSIQDCKLLGMKSHDCHVLMTHMIPIAIRGILPEKIRHTITKLCLFFNMIHSKVIDPESLDTWQKDVIITLCELEMYFPPSFFDVMVHLVSHIVGEIKACGPVFLRYMYPFERYMGFLKGYVRNRNRPEGSIVEGYASEEVIEFCTSYLEGVKSIGVPQSIHSGKLEGVGGIGMKTLIPGHDNLQLAHLLVLKHMTCIGPYANEHLNMLRSINKGKDEMWYVMKHNKEFSNWMKNKVMTTKVDETVKRLGQGPDFRVKSYQSYDINGYTFYTKDQDKKSTMQNSGVTLIASTTEFDRADRSKMLRIAKDSYYGVIQEIWELDYHSFIIPVFKCKWVNNRTSIKVDNHGFTLVDLTSDGYASEPFVLAKQVTQVFYVNDPSKPRFHIVLQGKRRILGVDNVTNEDEYDQFDDLPPFSVGIQPTNHHYYVLQHVLAASESNNLPCPRIEIQKTFHAGISAGEHRCVVGFTAAAGFCGGSGGGGIGFNSGSARLRRGFVVAVHGGGGVIAKKVFNSTVLVEAQESFQFNIFES</sequence>
<feature type="domain" description="Transposase-associated" evidence="3">
    <location>
        <begin position="5"/>
        <end position="80"/>
    </location>
</feature>
<dbReference type="InterPro" id="IPR025452">
    <property type="entry name" value="DUF4218"/>
</dbReference>
<reference evidence="4 5" key="1">
    <citation type="submission" date="2019-05" db="EMBL/GenBank/DDBJ databases">
        <title>Mikania micrantha, genome provides insights into the molecular mechanism of rapid growth.</title>
        <authorList>
            <person name="Liu B."/>
        </authorList>
    </citation>
    <scope>NUCLEOTIDE SEQUENCE [LARGE SCALE GENOMIC DNA]</scope>
    <source>
        <strain evidence="4">NLD-2019</strain>
        <tissue evidence="4">Leaf</tissue>
    </source>
</reference>
<proteinExistence type="predicted"/>
<protein>
    <recommendedName>
        <fullName evidence="6">Transposase-associated domain-containing protein</fullName>
    </recommendedName>
</protein>
<evidence type="ECO:0000259" key="3">
    <source>
        <dbReference type="Pfam" id="PF13963"/>
    </source>
</evidence>
<dbReference type="PANTHER" id="PTHR48258">
    <property type="entry name" value="DUF4218 DOMAIN-CONTAINING PROTEIN-RELATED"/>
    <property type="match status" value="1"/>
</dbReference>
<dbReference type="InterPro" id="IPR029480">
    <property type="entry name" value="Transpos_assoc"/>
</dbReference>
<comment type="caution">
    <text evidence="4">The sequence shown here is derived from an EMBL/GenBank/DDBJ whole genome shotgun (WGS) entry which is preliminary data.</text>
</comment>
<gene>
    <name evidence="4" type="ORF">E3N88_05074</name>
</gene>
<dbReference type="AlphaFoldDB" id="A0A5N6PY32"/>
<keyword evidence="5" id="KW-1185">Reference proteome</keyword>
<dbReference type="Pfam" id="PF13960">
    <property type="entry name" value="DUF4218"/>
    <property type="match status" value="1"/>
</dbReference>
<evidence type="ECO:0000313" key="5">
    <source>
        <dbReference type="Proteomes" id="UP000326396"/>
    </source>
</evidence>
<dbReference type="Pfam" id="PF02992">
    <property type="entry name" value="Transposase_21"/>
    <property type="match status" value="1"/>
</dbReference>
<evidence type="ECO:0000259" key="1">
    <source>
        <dbReference type="Pfam" id="PF13952"/>
    </source>
</evidence>
<dbReference type="EMBL" id="SZYD01000002">
    <property type="protein sequence ID" value="KAD7117806.1"/>
    <property type="molecule type" value="Genomic_DNA"/>
</dbReference>
<dbReference type="InterPro" id="IPR025312">
    <property type="entry name" value="DUF4216"/>
</dbReference>
<evidence type="ECO:0000259" key="2">
    <source>
        <dbReference type="Pfam" id="PF13960"/>
    </source>
</evidence>
<dbReference type="Pfam" id="PF13952">
    <property type="entry name" value="DUF4216"/>
    <property type="match status" value="1"/>
</dbReference>
<dbReference type="Pfam" id="PF13963">
    <property type="entry name" value="Transpos_assoc"/>
    <property type="match status" value="1"/>
</dbReference>
<organism evidence="4 5">
    <name type="scientific">Mikania micrantha</name>
    <name type="common">bitter vine</name>
    <dbReference type="NCBI Taxonomy" id="192012"/>
    <lineage>
        <taxon>Eukaryota</taxon>
        <taxon>Viridiplantae</taxon>
        <taxon>Streptophyta</taxon>
        <taxon>Embryophyta</taxon>
        <taxon>Tracheophyta</taxon>
        <taxon>Spermatophyta</taxon>
        <taxon>Magnoliopsida</taxon>
        <taxon>eudicotyledons</taxon>
        <taxon>Gunneridae</taxon>
        <taxon>Pentapetalae</taxon>
        <taxon>asterids</taxon>
        <taxon>campanulids</taxon>
        <taxon>Asterales</taxon>
        <taxon>Asteraceae</taxon>
        <taxon>Asteroideae</taxon>
        <taxon>Heliantheae alliance</taxon>
        <taxon>Eupatorieae</taxon>
        <taxon>Mikania</taxon>
    </lineage>
</organism>